<dbReference type="AlphaFoldDB" id="A0A1M5FKP9"/>
<dbReference type="OrthoDB" id="9793175at2"/>
<evidence type="ECO:0000313" key="8">
    <source>
        <dbReference type="Proteomes" id="UP000184501"/>
    </source>
</evidence>
<dbReference type="EMBL" id="FQVN01000005">
    <property type="protein sequence ID" value="SHF92014.1"/>
    <property type="molecule type" value="Genomic_DNA"/>
</dbReference>
<dbReference type="Proteomes" id="UP000184501">
    <property type="component" value="Unassembled WGS sequence"/>
</dbReference>
<evidence type="ECO:0000256" key="4">
    <source>
        <dbReference type="ARBA" id="ARBA00022729"/>
    </source>
</evidence>
<proteinExistence type="inferred from homology"/>
<keyword evidence="8" id="KW-1185">Reference proteome</keyword>
<dbReference type="PANTHER" id="PTHR30532:SF25">
    <property type="entry name" value="IRON(III) DICITRATE-BINDING PERIPLASMIC PROTEIN"/>
    <property type="match status" value="1"/>
</dbReference>
<protein>
    <submittedName>
        <fullName evidence="7">Iron complex transport system substrate-binding protein</fullName>
    </submittedName>
</protein>
<evidence type="ECO:0000259" key="6">
    <source>
        <dbReference type="PROSITE" id="PS50983"/>
    </source>
</evidence>
<dbReference type="Pfam" id="PF01497">
    <property type="entry name" value="Peripla_BP_2"/>
    <property type="match status" value="1"/>
</dbReference>
<dbReference type="PROSITE" id="PS50983">
    <property type="entry name" value="FE_B12_PBP"/>
    <property type="match status" value="1"/>
</dbReference>
<evidence type="ECO:0000256" key="3">
    <source>
        <dbReference type="ARBA" id="ARBA00022448"/>
    </source>
</evidence>
<reference evidence="7 8" key="1">
    <citation type="submission" date="2016-11" db="EMBL/GenBank/DDBJ databases">
        <authorList>
            <person name="Jaros S."/>
            <person name="Januszkiewicz K."/>
            <person name="Wedrychowicz H."/>
        </authorList>
    </citation>
    <scope>NUCLEOTIDE SEQUENCE [LARGE SCALE GENOMIC DNA]</scope>
    <source>
        <strain evidence="7 8">DSM 44523</strain>
    </source>
</reference>
<keyword evidence="3" id="KW-0813">Transport</keyword>
<feature type="chain" id="PRO_5039342782" evidence="5">
    <location>
        <begin position="35"/>
        <end position="320"/>
    </location>
</feature>
<sequence length="320" mass="33503">MLSRRRIPGRRPALLLSALSAVLLALVACSGPQAGTAASTRTVTDAQGRSVAVPQAPARIVTLSEPTLEGVLALGLKPVGLASARGQRGVSSYLTERAAGIPIVASTTEADLPAITNARPDLILVDYTVGARNQLDKLATIAPTVFVSDAGADWRTAFAKLAEVLNKKSEADGVVAQHDGRVRQVRDELAAQAGRTASIVRWDGEGPRVVGSGGHADEVVRGVGLTRPASQQEKVSNRTPVISLEQLDKLDGDWMFFGTLSDVQGGKAKLAEAEKNPPFTQLSAYRAKHIVVVDGSAWTSSGGPLAVQSVLDQVERALKA</sequence>
<dbReference type="GO" id="GO:0030288">
    <property type="term" value="C:outer membrane-bounded periplasmic space"/>
    <property type="evidence" value="ECO:0007669"/>
    <property type="project" value="TreeGrafter"/>
</dbReference>
<name>A0A1M5FKP9_STRHI</name>
<gene>
    <name evidence="7" type="ORF">SAMN05444320_105482</name>
</gene>
<dbReference type="RefSeq" id="WP_073484719.1">
    <property type="nucleotide sequence ID" value="NZ_FQVN01000005.1"/>
</dbReference>
<evidence type="ECO:0000256" key="1">
    <source>
        <dbReference type="ARBA" id="ARBA00004196"/>
    </source>
</evidence>
<dbReference type="Gene3D" id="3.40.50.1980">
    <property type="entry name" value="Nitrogenase molybdenum iron protein domain"/>
    <property type="match status" value="2"/>
</dbReference>
<dbReference type="PANTHER" id="PTHR30532">
    <property type="entry name" value="IRON III DICITRATE-BINDING PERIPLASMIC PROTEIN"/>
    <property type="match status" value="1"/>
</dbReference>
<dbReference type="InterPro" id="IPR002491">
    <property type="entry name" value="ABC_transptr_periplasmic_BD"/>
</dbReference>
<accession>A0A1M5FKP9</accession>
<organism evidence="7 8">
    <name type="scientific">Streptoalloteichus hindustanus</name>
    <dbReference type="NCBI Taxonomy" id="2017"/>
    <lineage>
        <taxon>Bacteria</taxon>
        <taxon>Bacillati</taxon>
        <taxon>Actinomycetota</taxon>
        <taxon>Actinomycetes</taxon>
        <taxon>Pseudonocardiales</taxon>
        <taxon>Pseudonocardiaceae</taxon>
        <taxon>Streptoalloteichus</taxon>
    </lineage>
</organism>
<dbReference type="STRING" id="2017.SAMN05444320_105482"/>
<dbReference type="SUPFAM" id="SSF53807">
    <property type="entry name" value="Helical backbone' metal receptor"/>
    <property type="match status" value="1"/>
</dbReference>
<feature type="domain" description="Fe/B12 periplasmic-binding" evidence="6">
    <location>
        <begin position="59"/>
        <end position="320"/>
    </location>
</feature>
<evidence type="ECO:0000256" key="2">
    <source>
        <dbReference type="ARBA" id="ARBA00008814"/>
    </source>
</evidence>
<evidence type="ECO:0000256" key="5">
    <source>
        <dbReference type="SAM" id="SignalP"/>
    </source>
</evidence>
<feature type="signal peptide" evidence="5">
    <location>
        <begin position="1"/>
        <end position="34"/>
    </location>
</feature>
<comment type="subcellular location">
    <subcellularLocation>
        <location evidence="1">Cell envelope</location>
    </subcellularLocation>
</comment>
<dbReference type="PROSITE" id="PS51257">
    <property type="entry name" value="PROKAR_LIPOPROTEIN"/>
    <property type="match status" value="1"/>
</dbReference>
<keyword evidence="4 5" id="KW-0732">Signal</keyword>
<comment type="similarity">
    <text evidence="2">Belongs to the bacterial solute-binding protein 8 family.</text>
</comment>
<evidence type="ECO:0000313" key="7">
    <source>
        <dbReference type="EMBL" id="SHF92014.1"/>
    </source>
</evidence>
<dbReference type="InterPro" id="IPR051313">
    <property type="entry name" value="Bact_iron-sidero_bind"/>
</dbReference>
<dbReference type="CDD" id="cd01146">
    <property type="entry name" value="FhuD"/>
    <property type="match status" value="1"/>
</dbReference>
<dbReference type="GO" id="GO:1901678">
    <property type="term" value="P:iron coordination entity transport"/>
    <property type="evidence" value="ECO:0007669"/>
    <property type="project" value="UniProtKB-ARBA"/>
</dbReference>